<dbReference type="Proteomes" id="UP001271007">
    <property type="component" value="Unassembled WGS sequence"/>
</dbReference>
<reference evidence="2" key="1">
    <citation type="submission" date="2023-04" db="EMBL/GenBank/DDBJ databases">
        <title>Black Yeasts Isolated from many extreme environments.</title>
        <authorList>
            <person name="Coleine C."/>
            <person name="Stajich J.E."/>
            <person name="Selbmann L."/>
        </authorList>
    </citation>
    <scope>NUCLEOTIDE SEQUENCE</scope>
    <source>
        <strain evidence="2">CCFEE 5312</strain>
    </source>
</reference>
<gene>
    <name evidence="2" type="ORF">LTR09_011019</name>
</gene>
<dbReference type="PANTHER" id="PTHR47843:SF2">
    <property type="entry name" value="BTB DOMAIN-CONTAINING PROTEIN"/>
    <property type="match status" value="1"/>
</dbReference>
<dbReference type="PANTHER" id="PTHR47843">
    <property type="entry name" value="BTB DOMAIN-CONTAINING PROTEIN-RELATED"/>
    <property type="match status" value="1"/>
</dbReference>
<sequence>MATFSMFGPGASNTPVVSQAPMAVAAEKTDDSRPAKRSRFDYNDGLDVLVGEDEVKFVLHQAIVCTTSLFFRAICNGKWKESEERLLRLPEVDPEMFSIYLGFLYNRKVDMREERSADMKSLKTVTGEALIHLHDRAIHAYALGEMVQDAAFRNAVVDEMRFVWTQPGQVGHQRSIQTLCATVSHRSKLMRYFVDRWAVADYSDCSFRDFYKHLPTNFVLELACVHTEERDMHVADRRVSARDRCFYHDHESEADKCK</sequence>
<proteinExistence type="predicted"/>
<feature type="domain" description="BTB" evidence="1">
    <location>
        <begin position="46"/>
        <end position="113"/>
    </location>
</feature>
<dbReference type="InterPro" id="IPR011333">
    <property type="entry name" value="SKP1/BTB/POZ_sf"/>
</dbReference>
<dbReference type="InterPro" id="IPR000210">
    <property type="entry name" value="BTB/POZ_dom"/>
</dbReference>
<evidence type="ECO:0000313" key="2">
    <source>
        <dbReference type="EMBL" id="KAK3047515.1"/>
    </source>
</evidence>
<comment type="caution">
    <text evidence="2">The sequence shown here is derived from an EMBL/GenBank/DDBJ whole genome shotgun (WGS) entry which is preliminary data.</text>
</comment>
<dbReference type="PROSITE" id="PS50097">
    <property type="entry name" value="BTB"/>
    <property type="match status" value="1"/>
</dbReference>
<name>A0AAJ0DCF3_9PEZI</name>
<dbReference type="SUPFAM" id="SSF54695">
    <property type="entry name" value="POZ domain"/>
    <property type="match status" value="1"/>
</dbReference>
<dbReference type="Pfam" id="PF00651">
    <property type="entry name" value="BTB"/>
    <property type="match status" value="1"/>
</dbReference>
<dbReference type="Gene3D" id="3.30.710.10">
    <property type="entry name" value="Potassium Channel Kv1.1, Chain A"/>
    <property type="match status" value="1"/>
</dbReference>
<accession>A0AAJ0DCF3</accession>
<organism evidence="2 3">
    <name type="scientific">Extremus antarcticus</name>
    <dbReference type="NCBI Taxonomy" id="702011"/>
    <lineage>
        <taxon>Eukaryota</taxon>
        <taxon>Fungi</taxon>
        <taxon>Dikarya</taxon>
        <taxon>Ascomycota</taxon>
        <taxon>Pezizomycotina</taxon>
        <taxon>Dothideomycetes</taxon>
        <taxon>Dothideomycetidae</taxon>
        <taxon>Mycosphaerellales</taxon>
        <taxon>Extremaceae</taxon>
        <taxon>Extremus</taxon>
    </lineage>
</organism>
<evidence type="ECO:0000259" key="1">
    <source>
        <dbReference type="PROSITE" id="PS50097"/>
    </source>
</evidence>
<evidence type="ECO:0000313" key="3">
    <source>
        <dbReference type="Proteomes" id="UP001271007"/>
    </source>
</evidence>
<dbReference type="AlphaFoldDB" id="A0AAJ0DCF3"/>
<dbReference type="EMBL" id="JAWDJX010000060">
    <property type="protein sequence ID" value="KAK3047515.1"/>
    <property type="molecule type" value="Genomic_DNA"/>
</dbReference>
<keyword evidence="3" id="KW-1185">Reference proteome</keyword>
<protein>
    <recommendedName>
        <fullName evidence="1">BTB domain-containing protein</fullName>
    </recommendedName>
</protein>